<sequence length="850" mass="98182">MATGPTTSQVSEEKDILKPGAESHNKKKSWLELRNLVSSTRRQQTSLANRVPVEFTFVQKVIDKKKATRLYFLGVPPGNRENTLLYTDLDNLQYTEQDEEQEEGQASANWKPLLVSFRGIFFSSGFSKEEQLLRERKRLGSLGITAYEYHRQSSKFLFQACGSVFTCTDERFENQPLRPKEIISYSITGTRIDCKLCPSDSNLIAFVHEKNIWVTNVAMSEDTQLTFTHTGVPDAAKDPKSAGVASYIIQEEFDRYSGYWWQPTQPATASKKKIHRILYEEVDESNVELMHITHQGFDDHTDYFRYPRAGTCNAKVTLKVVEFEMSEDGRVSNIVWKNLMEELQSIFPWMEYITRLDWTPDGKYVWVQLLNRSQQSTALILIPFSSFVSEDFFLKESLVTNSDPIVYVIYEEHSDIWINVHDCIHFFPQTNPEEISFLWASEATCIRQLYFITAQLQKKEMVPGNLKPSLLKFHQLTHQEAEVLPKKLWVDESRQLVFYKALHDTPLEEHVYVISYVDPQRPIRLTPLGFSVQDMQFSLDFEYLVYNLSNLATPHFCMIARLEYVSQQTLAVTRHDISKLMHLSTALTTMPFQPEPEIFTYQSPSTRETMYGVIIKPVNFDPSKLYPVVHYVYGGPQVQLVSNAFQGMRALRLCPHLGYVVVMLDNRGSSKRGLRFEGYIKHKLGICELEDQVEGLKWIAGQKGYLDLSRVAVHGWSYGGYLSLMALAKRPDVYKVAVAGAPVTNWNSYDTGYTERYMDTPMNNATGYQEGSILNITKNFPDEENRLLLIHGMIDENVHFHHTSQLVDKLVKDCKPYQLLVYPQERHGIRKPDTYEHYETSILSWLQQHL</sequence>
<dbReference type="Gene3D" id="2.140.10.30">
    <property type="entry name" value="Dipeptidylpeptidase IV, N-terminal domain"/>
    <property type="match status" value="1"/>
</dbReference>
<evidence type="ECO:0000256" key="4">
    <source>
        <dbReference type="ARBA" id="ARBA00022825"/>
    </source>
</evidence>
<dbReference type="InterPro" id="IPR050278">
    <property type="entry name" value="Serine_Prot_S9B/DPPIV"/>
</dbReference>
<comment type="similarity">
    <text evidence="1">Belongs to the peptidase S9B family. DPPIV subfamily.</text>
</comment>
<dbReference type="SUPFAM" id="SSF82171">
    <property type="entry name" value="DPP6 N-terminal domain-like"/>
    <property type="match status" value="1"/>
</dbReference>
<evidence type="ECO:0000313" key="10">
    <source>
        <dbReference type="Proteomes" id="UP001152320"/>
    </source>
</evidence>
<name>A0A9Q1C1H9_HOLLE</name>
<evidence type="ECO:0000259" key="6">
    <source>
        <dbReference type="Pfam" id="PF00326"/>
    </source>
</evidence>
<protein>
    <submittedName>
        <fullName evidence="9">Dipeptidyl peptidase 8</fullName>
    </submittedName>
</protein>
<dbReference type="Pfam" id="PF19520">
    <property type="entry name" value="Dpp_8_9_N"/>
    <property type="match status" value="1"/>
</dbReference>
<dbReference type="InterPro" id="IPR002469">
    <property type="entry name" value="Peptidase_S9B_N"/>
</dbReference>
<organism evidence="9 10">
    <name type="scientific">Holothuria leucospilota</name>
    <name type="common">Black long sea cucumber</name>
    <name type="synonym">Mertensiothuria leucospilota</name>
    <dbReference type="NCBI Taxonomy" id="206669"/>
    <lineage>
        <taxon>Eukaryota</taxon>
        <taxon>Metazoa</taxon>
        <taxon>Echinodermata</taxon>
        <taxon>Eleutherozoa</taxon>
        <taxon>Echinozoa</taxon>
        <taxon>Holothuroidea</taxon>
        <taxon>Aspidochirotacea</taxon>
        <taxon>Aspidochirotida</taxon>
        <taxon>Holothuriidae</taxon>
        <taxon>Holothuria</taxon>
    </lineage>
</organism>
<evidence type="ECO:0000256" key="3">
    <source>
        <dbReference type="ARBA" id="ARBA00022801"/>
    </source>
</evidence>
<dbReference type="GO" id="GO:0008239">
    <property type="term" value="F:dipeptidyl-peptidase activity"/>
    <property type="evidence" value="ECO:0007669"/>
    <property type="project" value="TreeGrafter"/>
</dbReference>
<feature type="compositionally biased region" description="Basic and acidic residues" evidence="5">
    <location>
        <begin position="11"/>
        <end position="23"/>
    </location>
</feature>
<feature type="domain" description="Dipeptidylpeptidase IV N-terminal" evidence="7">
    <location>
        <begin position="175"/>
        <end position="554"/>
    </location>
</feature>
<keyword evidence="2" id="KW-0645">Protease</keyword>
<evidence type="ECO:0000259" key="7">
    <source>
        <dbReference type="Pfam" id="PF00930"/>
    </source>
</evidence>
<comment type="caution">
    <text evidence="9">The sequence shown here is derived from an EMBL/GenBank/DDBJ whole genome shotgun (WGS) entry which is preliminary data.</text>
</comment>
<dbReference type="SUPFAM" id="SSF53474">
    <property type="entry name" value="alpha/beta-Hydrolases"/>
    <property type="match status" value="1"/>
</dbReference>
<dbReference type="Pfam" id="PF00930">
    <property type="entry name" value="DPPIV_N"/>
    <property type="match status" value="1"/>
</dbReference>
<dbReference type="InterPro" id="IPR045785">
    <property type="entry name" value="Dpp_8/9_N"/>
</dbReference>
<dbReference type="GO" id="GO:0006508">
    <property type="term" value="P:proteolysis"/>
    <property type="evidence" value="ECO:0007669"/>
    <property type="project" value="UniProtKB-KW"/>
</dbReference>
<dbReference type="InterPro" id="IPR029058">
    <property type="entry name" value="AB_hydrolase_fold"/>
</dbReference>
<dbReference type="GO" id="GO:0008236">
    <property type="term" value="F:serine-type peptidase activity"/>
    <property type="evidence" value="ECO:0007669"/>
    <property type="project" value="UniProtKB-KW"/>
</dbReference>
<keyword evidence="3" id="KW-0378">Hydrolase</keyword>
<dbReference type="PANTHER" id="PTHR11731:SF193">
    <property type="entry name" value="DIPEPTIDYL PEPTIDASE 9"/>
    <property type="match status" value="1"/>
</dbReference>
<reference evidence="9" key="1">
    <citation type="submission" date="2021-10" db="EMBL/GenBank/DDBJ databases">
        <title>Tropical sea cucumber genome reveals ecological adaptation and Cuvierian tubules defense mechanism.</title>
        <authorList>
            <person name="Chen T."/>
        </authorList>
    </citation>
    <scope>NUCLEOTIDE SEQUENCE</scope>
    <source>
        <strain evidence="9">Nanhai2018</strain>
        <tissue evidence="9">Muscle</tissue>
    </source>
</reference>
<keyword evidence="4" id="KW-0720">Serine protease</keyword>
<dbReference type="PANTHER" id="PTHR11731">
    <property type="entry name" value="PROTEASE FAMILY S9B,C DIPEPTIDYL-PEPTIDASE IV-RELATED"/>
    <property type="match status" value="1"/>
</dbReference>
<proteinExistence type="inferred from homology"/>
<dbReference type="Proteomes" id="UP001152320">
    <property type="component" value="Chromosome 9"/>
</dbReference>
<dbReference type="AlphaFoldDB" id="A0A9Q1C1H9"/>
<feature type="region of interest" description="Disordered" evidence="5">
    <location>
        <begin position="1"/>
        <end position="23"/>
    </location>
</feature>
<feature type="domain" description="Peptidase S9 prolyl oligopeptidase catalytic" evidence="6">
    <location>
        <begin position="654"/>
        <end position="850"/>
    </location>
</feature>
<dbReference type="EMBL" id="JAIZAY010000009">
    <property type="protein sequence ID" value="KAJ8036518.1"/>
    <property type="molecule type" value="Genomic_DNA"/>
</dbReference>
<evidence type="ECO:0000313" key="9">
    <source>
        <dbReference type="EMBL" id="KAJ8036518.1"/>
    </source>
</evidence>
<dbReference type="InterPro" id="IPR001375">
    <property type="entry name" value="Peptidase_S9_cat"/>
</dbReference>
<keyword evidence="10" id="KW-1185">Reference proteome</keyword>
<accession>A0A9Q1C1H9</accession>
<dbReference type="Pfam" id="PF00326">
    <property type="entry name" value="Peptidase_S9"/>
    <property type="match status" value="1"/>
</dbReference>
<dbReference type="Gene3D" id="3.40.50.1820">
    <property type="entry name" value="alpha/beta hydrolase"/>
    <property type="match status" value="1"/>
</dbReference>
<gene>
    <name evidence="9" type="ORF">HOLleu_20519</name>
</gene>
<feature type="compositionally biased region" description="Polar residues" evidence="5">
    <location>
        <begin position="1"/>
        <end position="10"/>
    </location>
</feature>
<dbReference type="OrthoDB" id="16520at2759"/>
<evidence type="ECO:0000256" key="2">
    <source>
        <dbReference type="ARBA" id="ARBA00022670"/>
    </source>
</evidence>
<feature type="domain" description="Dipeptidyl peptidase 8 /9 ,N-terminal" evidence="8">
    <location>
        <begin position="25"/>
        <end position="140"/>
    </location>
</feature>
<evidence type="ECO:0000256" key="1">
    <source>
        <dbReference type="ARBA" id="ARBA00010036"/>
    </source>
</evidence>
<evidence type="ECO:0000259" key="8">
    <source>
        <dbReference type="Pfam" id="PF19520"/>
    </source>
</evidence>
<evidence type="ECO:0000256" key="5">
    <source>
        <dbReference type="SAM" id="MobiDB-lite"/>
    </source>
</evidence>